<dbReference type="KEGG" id="ljn:T285_02170"/>
<evidence type="ECO:0000313" key="24">
    <source>
        <dbReference type="Proteomes" id="UP000018522"/>
    </source>
</evidence>
<dbReference type="EMBL" id="CP006811">
    <property type="protein sequence ID" value="AHA96941.1"/>
    <property type="molecule type" value="Genomic_DNA"/>
</dbReference>
<dbReference type="EMBL" id="CP006811">
    <property type="protein sequence ID" value="AHA97640.1"/>
    <property type="molecule type" value="Genomic_DNA"/>
</dbReference>
<dbReference type="InterPro" id="IPR000123">
    <property type="entry name" value="Reverse_transcriptase_msDNA"/>
</dbReference>
<keyword evidence="6" id="KW-0460">Magnesium</keyword>
<evidence type="ECO:0000259" key="11">
    <source>
        <dbReference type="PROSITE" id="PS50878"/>
    </source>
</evidence>
<keyword evidence="4" id="KW-0548">Nucleotidyltransferase</keyword>
<evidence type="ECO:0000313" key="13">
    <source>
        <dbReference type="EMBL" id="AHA96901.1"/>
    </source>
</evidence>
<dbReference type="EMBL" id="CP006811">
    <property type="protein sequence ID" value="AHA97026.1"/>
    <property type="molecule type" value="Genomic_DNA"/>
</dbReference>
<keyword evidence="5" id="KW-0479">Metal-binding</keyword>
<evidence type="ECO:0000313" key="21">
    <source>
        <dbReference type="EMBL" id="AHA97755.1"/>
    </source>
</evidence>
<reference evidence="18 24" key="1">
    <citation type="journal article" date="2014" name="Genome Announc.">
        <title>Complete Genome Sequences of Lactobacillus johnsonii Strain N6.2 and Lactobacillus reuteri Strain TD1.</title>
        <authorList>
            <person name="Leonard M.T."/>
            <person name="Valladares R.B."/>
            <person name="Ardissone A."/>
            <person name="Gonzalez C.F."/>
            <person name="Lorca G.L."/>
            <person name="Triplett E.W."/>
        </authorList>
    </citation>
    <scope>NUCLEOTIDE SEQUENCE [LARGE SCALE GENOMIC DNA]</scope>
    <source>
        <strain evidence="18 24">N6.2</strain>
    </source>
</reference>
<dbReference type="SUPFAM" id="SSF56672">
    <property type="entry name" value="DNA/RNA polymerases"/>
    <property type="match status" value="1"/>
</dbReference>
<evidence type="ECO:0000256" key="3">
    <source>
        <dbReference type="ARBA" id="ARBA00022679"/>
    </source>
</evidence>
<feature type="domain" description="Reverse transcriptase" evidence="11">
    <location>
        <begin position="48"/>
        <end position="274"/>
    </location>
</feature>
<evidence type="ECO:0000256" key="5">
    <source>
        <dbReference type="ARBA" id="ARBA00022723"/>
    </source>
</evidence>
<comment type="similarity">
    <text evidence="9">Belongs to the bacterial reverse transcriptase family.</text>
</comment>
<keyword evidence="7 18" id="KW-0695">RNA-directed DNA polymerase</keyword>
<evidence type="ECO:0000313" key="23">
    <source>
        <dbReference type="EMBL" id="AHA97987.1"/>
    </source>
</evidence>
<evidence type="ECO:0000256" key="7">
    <source>
        <dbReference type="ARBA" id="ARBA00022918"/>
    </source>
</evidence>
<keyword evidence="3" id="KW-0808">Transferase</keyword>
<evidence type="ECO:0000313" key="12">
    <source>
        <dbReference type="EMBL" id="AHA96550.1"/>
    </source>
</evidence>
<proteinExistence type="inferred from homology"/>
<evidence type="ECO:0000313" key="22">
    <source>
        <dbReference type="EMBL" id="AHA97857.1"/>
    </source>
</evidence>
<dbReference type="InterPro" id="IPR043128">
    <property type="entry name" value="Rev_trsase/Diguanyl_cyclase"/>
</dbReference>
<evidence type="ECO:0000313" key="17">
    <source>
        <dbReference type="EMBL" id="AHA97080.1"/>
    </source>
</evidence>
<name>A0A7D9N5W1_LACJH</name>
<dbReference type="EMBL" id="CP006811">
    <property type="protein sequence ID" value="AHA97755.1"/>
    <property type="molecule type" value="Genomic_DNA"/>
</dbReference>
<dbReference type="GO" id="GO:0046872">
    <property type="term" value="F:metal ion binding"/>
    <property type="evidence" value="ECO:0007669"/>
    <property type="project" value="UniProtKB-KW"/>
</dbReference>
<comment type="catalytic activity">
    <reaction evidence="10">
        <text>DNA(n) + a 2'-deoxyribonucleoside 5'-triphosphate = DNA(n+1) + diphosphate</text>
        <dbReference type="Rhea" id="RHEA:22508"/>
        <dbReference type="Rhea" id="RHEA-COMP:17339"/>
        <dbReference type="Rhea" id="RHEA-COMP:17340"/>
        <dbReference type="ChEBI" id="CHEBI:33019"/>
        <dbReference type="ChEBI" id="CHEBI:61560"/>
        <dbReference type="ChEBI" id="CHEBI:173112"/>
        <dbReference type="EC" id="2.7.7.49"/>
    </reaction>
</comment>
<dbReference type="PROSITE" id="PS50878">
    <property type="entry name" value="RT_POL"/>
    <property type="match status" value="1"/>
</dbReference>
<sequence length="431" mass="50280">MELIDQILSQSNLKEAIKRVKANKGAAGVDKRTIYEIDDYFKKHQVEIKQSIRAMKYKPQAVRRVYIPKANGKKRPLGIPTVVDRVIQQAISQVLMKIYDPEFSAYSYGFRPKRSAHDAMEQVLEYLDEGYQWVIDLDIEKYFDTVNHDKLISTLREQINDKTTLHLIRSFLKAGIMEDGLVKPNKLGVPQGGPLSPILSNIYLDKFDKELEERGLHFVRYADDCNIFVKSKMSADRVMKSATSWLERKLFLKVNATKTKVVRPTKSNFLGFTFFKTGEKWQCKPGDDRKKKLYEKLKLVLCRRKAVAMPLSLIFTKVNQIVRGWINYFRIGSIKVFLFKLGQWMRHKIRVIIIKQWKLPKRIYTNLMRINKVFRCGFSDEDIHKTANTRLGLYKRCTGNVINYLLSPKVLGIKKAERPGLIDPLEYYLTR</sequence>
<evidence type="ECO:0000256" key="10">
    <source>
        <dbReference type="ARBA" id="ARBA00048173"/>
    </source>
</evidence>
<dbReference type="InterPro" id="IPR000477">
    <property type="entry name" value="RT_dom"/>
</dbReference>
<dbReference type="KEGG" id="ljn:T285_02400"/>
<dbReference type="InterPro" id="IPR043502">
    <property type="entry name" value="DNA/RNA_pol_sf"/>
</dbReference>
<evidence type="ECO:0000256" key="9">
    <source>
        <dbReference type="ARBA" id="ARBA00034120"/>
    </source>
</evidence>
<evidence type="ECO:0000313" key="18">
    <source>
        <dbReference type="EMBL" id="AHA97111.1"/>
    </source>
</evidence>
<dbReference type="Gene3D" id="3.30.70.270">
    <property type="match status" value="1"/>
</dbReference>
<dbReference type="EMBL" id="CP006811">
    <property type="protein sequence ID" value="AHA97857.1"/>
    <property type="molecule type" value="Genomic_DNA"/>
</dbReference>
<dbReference type="EMBL" id="CP006811">
    <property type="protein sequence ID" value="AHA97987.1"/>
    <property type="molecule type" value="Genomic_DNA"/>
</dbReference>
<dbReference type="GO" id="GO:0003723">
    <property type="term" value="F:RNA binding"/>
    <property type="evidence" value="ECO:0007669"/>
    <property type="project" value="InterPro"/>
</dbReference>
<evidence type="ECO:0000313" key="20">
    <source>
        <dbReference type="EMBL" id="AHA97740.1"/>
    </source>
</evidence>
<dbReference type="EC" id="2.7.7.49" evidence="1"/>
<accession>A0A7D9N5W1</accession>
<dbReference type="Pfam" id="PF08388">
    <property type="entry name" value="GIIM"/>
    <property type="match status" value="1"/>
</dbReference>
<dbReference type="InterPro" id="IPR030931">
    <property type="entry name" value="Group_II_RT_mat"/>
</dbReference>
<dbReference type="PANTHER" id="PTHR34047">
    <property type="entry name" value="NUCLEAR INTRON MATURASE 1, MITOCHONDRIAL-RELATED"/>
    <property type="match status" value="1"/>
</dbReference>
<gene>
    <name evidence="12" type="ORF">T285_00295</name>
    <name evidence="13" type="ORF">T285_02170</name>
    <name evidence="14" type="ORF">T285_02400</name>
    <name evidence="15" type="ORF">T285_02915</name>
    <name evidence="16" type="ORF">T285_03115</name>
    <name evidence="17" type="ORF">T285_03240</name>
    <name evidence="18" type="ORF">T285_03440</name>
    <name evidence="19" type="ORF">T285_06370</name>
    <name evidence="20" type="ORF">T285_06900</name>
    <name evidence="21" type="ORF">T285_07000</name>
    <name evidence="22" type="ORF">T285_07595</name>
    <name evidence="23" type="ORF">T285_08445</name>
</gene>
<dbReference type="EMBL" id="CP006811">
    <property type="protein sequence ID" value="AHA97080.1"/>
    <property type="molecule type" value="Genomic_DNA"/>
</dbReference>
<dbReference type="KEGG" id="ljn:T285_02915"/>
<dbReference type="KEGG" id="ljn:T285_03240"/>
<evidence type="ECO:0000256" key="4">
    <source>
        <dbReference type="ARBA" id="ARBA00022695"/>
    </source>
</evidence>
<dbReference type="AlphaFoldDB" id="A0A7D9N5W1"/>
<dbReference type="GO" id="GO:0051607">
    <property type="term" value="P:defense response to virus"/>
    <property type="evidence" value="ECO:0007669"/>
    <property type="project" value="UniProtKB-KW"/>
</dbReference>
<dbReference type="EMBL" id="CP006811">
    <property type="protein sequence ID" value="AHA96550.1"/>
    <property type="molecule type" value="Genomic_DNA"/>
</dbReference>
<dbReference type="EMBL" id="CP006811">
    <property type="protein sequence ID" value="AHA97111.1"/>
    <property type="molecule type" value="Genomic_DNA"/>
</dbReference>
<dbReference type="KEGG" id="ljn:T285_03115"/>
<dbReference type="EMBL" id="CP006811">
    <property type="protein sequence ID" value="AHA97061.1"/>
    <property type="molecule type" value="Genomic_DNA"/>
</dbReference>
<evidence type="ECO:0000313" key="19">
    <source>
        <dbReference type="EMBL" id="AHA97640.1"/>
    </source>
</evidence>
<evidence type="ECO:0000313" key="14">
    <source>
        <dbReference type="EMBL" id="AHA96941.1"/>
    </source>
</evidence>
<dbReference type="EMBL" id="CP006811">
    <property type="protein sequence ID" value="AHA97740.1"/>
    <property type="molecule type" value="Genomic_DNA"/>
</dbReference>
<dbReference type="KEGG" id="ljn:T285_07000"/>
<dbReference type="EMBL" id="CP006811">
    <property type="protein sequence ID" value="AHA96901.1"/>
    <property type="molecule type" value="Genomic_DNA"/>
</dbReference>
<dbReference type="KEGG" id="ljn:T285_07595"/>
<evidence type="ECO:0000313" key="16">
    <source>
        <dbReference type="EMBL" id="AHA97061.1"/>
    </source>
</evidence>
<dbReference type="KEGG" id="ljn:T285_06370"/>
<organism evidence="18 24">
    <name type="scientific">Lactobacillus johnsonii N6.2</name>
    <dbReference type="NCBI Taxonomy" id="1408186"/>
    <lineage>
        <taxon>Bacteria</taxon>
        <taxon>Bacillati</taxon>
        <taxon>Bacillota</taxon>
        <taxon>Bacilli</taxon>
        <taxon>Lactobacillales</taxon>
        <taxon>Lactobacillaceae</taxon>
        <taxon>Lactobacillus</taxon>
    </lineage>
</organism>
<protein>
    <recommendedName>
        <fullName evidence="1">RNA-directed DNA polymerase</fullName>
        <ecNumber evidence="1">2.7.7.49</ecNumber>
    </recommendedName>
</protein>
<dbReference type="GO" id="GO:0003964">
    <property type="term" value="F:RNA-directed DNA polymerase activity"/>
    <property type="evidence" value="ECO:0007669"/>
    <property type="project" value="UniProtKB-KW"/>
</dbReference>
<dbReference type="InterPro" id="IPR013597">
    <property type="entry name" value="Mat_intron_G2"/>
</dbReference>
<dbReference type="InterPro" id="IPR051083">
    <property type="entry name" value="GrpII_Intron_Splice-Mob/Def"/>
</dbReference>
<dbReference type="CDD" id="cd01651">
    <property type="entry name" value="RT_G2_intron"/>
    <property type="match status" value="1"/>
</dbReference>
<dbReference type="KEGG" id="ljn:T285_00295"/>
<dbReference type="PANTHER" id="PTHR34047:SF8">
    <property type="entry name" value="PROTEIN YKFC"/>
    <property type="match status" value="1"/>
</dbReference>
<dbReference type="KEGG" id="ljn:T285_03440"/>
<dbReference type="Proteomes" id="UP000018522">
    <property type="component" value="Chromosome"/>
</dbReference>
<evidence type="ECO:0000256" key="8">
    <source>
        <dbReference type="ARBA" id="ARBA00023118"/>
    </source>
</evidence>
<keyword evidence="8" id="KW-0051">Antiviral defense</keyword>
<dbReference type="KEGG" id="ljn:T285_08445"/>
<evidence type="ECO:0000256" key="6">
    <source>
        <dbReference type="ARBA" id="ARBA00022842"/>
    </source>
</evidence>
<dbReference type="PRINTS" id="PR00866">
    <property type="entry name" value="RNADNAPOLMS"/>
</dbReference>
<evidence type="ECO:0000256" key="2">
    <source>
        <dbReference type="ARBA" id="ARBA00022457"/>
    </source>
</evidence>
<dbReference type="RefSeq" id="WP_023599031.1">
    <property type="nucleotide sequence ID" value="NC_022909.1"/>
</dbReference>
<evidence type="ECO:0000313" key="15">
    <source>
        <dbReference type="EMBL" id="AHA97026.1"/>
    </source>
</evidence>
<dbReference type="NCBIfam" id="TIGR04416">
    <property type="entry name" value="group_II_RT_mat"/>
    <property type="match status" value="1"/>
</dbReference>
<dbReference type="KEGG" id="ljn:T285_06900"/>
<dbReference type="Pfam" id="PF00078">
    <property type="entry name" value="RVT_1"/>
    <property type="match status" value="1"/>
</dbReference>
<evidence type="ECO:0000256" key="1">
    <source>
        <dbReference type="ARBA" id="ARBA00012493"/>
    </source>
</evidence>
<keyword evidence="2" id="KW-0515">Mutator protein</keyword>